<gene>
    <name evidence="1" type="ORF">RFI_25267</name>
</gene>
<keyword evidence="2" id="KW-1185">Reference proteome</keyword>
<protein>
    <submittedName>
        <fullName evidence="1">Uncharacterized protein</fullName>
    </submittedName>
</protein>
<proteinExistence type="predicted"/>
<evidence type="ECO:0000313" key="1">
    <source>
        <dbReference type="EMBL" id="ETO12107.1"/>
    </source>
</evidence>
<dbReference type="AlphaFoldDB" id="X6MFB2"/>
<accession>X6MFB2</accession>
<reference evidence="1 2" key="1">
    <citation type="journal article" date="2013" name="Curr. Biol.">
        <title>The Genome of the Foraminiferan Reticulomyxa filosa.</title>
        <authorList>
            <person name="Glockner G."/>
            <person name="Hulsmann N."/>
            <person name="Schleicher M."/>
            <person name="Noegel A.A."/>
            <person name="Eichinger L."/>
            <person name="Gallinger C."/>
            <person name="Pawlowski J."/>
            <person name="Sierra R."/>
            <person name="Euteneuer U."/>
            <person name="Pillet L."/>
            <person name="Moustafa A."/>
            <person name="Platzer M."/>
            <person name="Groth M."/>
            <person name="Szafranski K."/>
            <person name="Schliwa M."/>
        </authorList>
    </citation>
    <scope>NUCLEOTIDE SEQUENCE [LARGE SCALE GENOMIC DNA]</scope>
</reference>
<evidence type="ECO:0000313" key="2">
    <source>
        <dbReference type="Proteomes" id="UP000023152"/>
    </source>
</evidence>
<dbReference type="Proteomes" id="UP000023152">
    <property type="component" value="Unassembled WGS sequence"/>
</dbReference>
<comment type="caution">
    <text evidence="1">The sequence shown here is derived from an EMBL/GenBank/DDBJ whole genome shotgun (WGS) entry which is preliminary data.</text>
</comment>
<organism evidence="1 2">
    <name type="scientific">Reticulomyxa filosa</name>
    <dbReference type="NCBI Taxonomy" id="46433"/>
    <lineage>
        <taxon>Eukaryota</taxon>
        <taxon>Sar</taxon>
        <taxon>Rhizaria</taxon>
        <taxon>Retaria</taxon>
        <taxon>Foraminifera</taxon>
        <taxon>Monothalamids</taxon>
        <taxon>Reticulomyxidae</taxon>
        <taxon>Reticulomyxa</taxon>
    </lineage>
</organism>
<sequence length="164" mass="19047">MKNSNHNVNDSEVQMLLNEIWCLLNNLSPRHMNNDNMYVLLKNYGLICGYGQIIECITCLKINQRLGINQIGGYHMVRDKTALDRIRSYYRYFAKGQSKRQYKQGIPPKKSLWICGSSMGQNKMINAMIDKATKFGSRLTLTTIWNSRRFMIEPAMVVNIMPFN</sequence>
<dbReference type="EMBL" id="ASPP01021719">
    <property type="protein sequence ID" value="ETO12107.1"/>
    <property type="molecule type" value="Genomic_DNA"/>
</dbReference>
<name>X6MFB2_RETFI</name>